<dbReference type="EMBL" id="BAABJX010000016">
    <property type="protein sequence ID" value="GAA4825537.1"/>
    <property type="molecule type" value="Genomic_DNA"/>
</dbReference>
<dbReference type="RefSeq" id="WP_345369324.1">
    <property type="nucleotide sequence ID" value="NZ_BAABJX010000016.1"/>
</dbReference>
<name>A0ABP9D2L0_9BACT</name>
<protein>
    <submittedName>
        <fullName evidence="1">Uncharacterized protein</fullName>
    </submittedName>
</protein>
<accession>A0ABP9D2L0</accession>
<gene>
    <name evidence="1" type="ORF">GCM10023331_07510</name>
</gene>
<comment type="caution">
    <text evidence="1">The sequence shown here is derived from an EMBL/GenBank/DDBJ whole genome shotgun (WGS) entry which is preliminary data.</text>
</comment>
<evidence type="ECO:0000313" key="1">
    <source>
        <dbReference type="EMBL" id="GAA4825537.1"/>
    </source>
</evidence>
<sequence>MTDKQYEKLLREFREHCERVEKTTAVDLNETVREKVKRIEWLEKDYVRWFEYYFPDYAKSPCAPFHRKAANLLVKYPVIQLLLEWFRGAAKSVHVCMGIPLFLMVKKELKFMLLIGENEAKAKKLLSDIQAQLQFNQRFANDYGKMYQHGDWADGNFMTTTGVHFYALGLGQSPRGVRNGSQRPDYIVCDDLDTKERCKNPKRVREAVEWIQKDLWGCFDEGRERFVMANNRIHKNSILANMVKHHDQTIKLCKEEGFKITNFHLRVNALDKNGEPTWPAKYTKAYWKEKFTKLGYRAAQGEYMNNPIEDGKIFKREWIQYTKPLSLRKYDALVIYGDLSYKKSGDFKALKLWGKTGRQLHQLHCFVRQASRKEAAEWLYDLYEDHNLQGASIHYYIEGLFAMDEFVHEFDEVGDDRGYYIPIVADKGRKDNKFTRIEAIAPYWERRNVFYSEKLKDTSDHMADLDQLLAFEEGSGAPDDAPDADHGAISKLNEFTAKQRFKPRLGKRKPKRDI</sequence>
<keyword evidence="2" id="KW-1185">Reference proteome</keyword>
<evidence type="ECO:0000313" key="2">
    <source>
        <dbReference type="Proteomes" id="UP001500298"/>
    </source>
</evidence>
<reference evidence="2" key="1">
    <citation type="journal article" date="2019" name="Int. J. Syst. Evol. Microbiol.">
        <title>The Global Catalogue of Microorganisms (GCM) 10K type strain sequencing project: providing services to taxonomists for standard genome sequencing and annotation.</title>
        <authorList>
            <consortium name="The Broad Institute Genomics Platform"/>
            <consortium name="The Broad Institute Genome Sequencing Center for Infectious Disease"/>
            <person name="Wu L."/>
            <person name="Ma J."/>
        </authorList>
    </citation>
    <scope>NUCLEOTIDE SEQUENCE [LARGE SCALE GENOMIC DNA]</scope>
    <source>
        <strain evidence="2">JCM 18326</strain>
    </source>
</reference>
<organism evidence="1 2">
    <name type="scientific">Algivirga pacifica</name>
    <dbReference type="NCBI Taxonomy" id="1162670"/>
    <lineage>
        <taxon>Bacteria</taxon>
        <taxon>Pseudomonadati</taxon>
        <taxon>Bacteroidota</taxon>
        <taxon>Cytophagia</taxon>
        <taxon>Cytophagales</taxon>
        <taxon>Flammeovirgaceae</taxon>
        <taxon>Algivirga</taxon>
    </lineage>
</organism>
<proteinExistence type="predicted"/>
<dbReference type="Gene3D" id="3.40.50.300">
    <property type="entry name" value="P-loop containing nucleotide triphosphate hydrolases"/>
    <property type="match status" value="1"/>
</dbReference>
<dbReference type="InterPro" id="IPR027417">
    <property type="entry name" value="P-loop_NTPase"/>
</dbReference>
<dbReference type="Proteomes" id="UP001500298">
    <property type="component" value="Unassembled WGS sequence"/>
</dbReference>